<organism evidence="1 2">
    <name type="scientific">Cochliobolus sativus (strain ND90Pr / ATCC 201652)</name>
    <name type="common">Common root rot and spot blotch fungus</name>
    <name type="synonym">Bipolaris sorokiniana</name>
    <dbReference type="NCBI Taxonomy" id="665912"/>
    <lineage>
        <taxon>Eukaryota</taxon>
        <taxon>Fungi</taxon>
        <taxon>Dikarya</taxon>
        <taxon>Ascomycota</taxon>
        <taxon>Pezizomycotina</taxon>
        <taxon>Dothideomycetes</taxon>
        <taxon>Pleosporomycetidae</taxon>
        <taxon>Pleosporales</taxon>
        <taxon>Pleosporineae</taxon>
        <taxon>Pleosporaceae</taxon>
        <taxon>Bipolaris</taxon>
    </lineage>
</organism>
<name>M2T8S0_COCSN</name>
<sequence length="106" mass="11613">MVAVPISLSASCQVALRSVPSHALILAISRYRGRPACHTRTSRSIPCPRISNLDSQRSNPTCFAWSLNAHGPTRWIRLFNPRTAGSSGTSMPAEYTLLEHTTYNCA</sequence>
<protein>
    <submittedName>
        <fullName evidence="1">Uncharacterized protein</fullName>
    </submittedName>
</protein>
<reference evidence="1 2" key="1">
    <citation type="journal article" date="2012" name="PLoS Pathog.">
        <title>Diverse lifestyles and strategies of plant pathogenesis encoded in the genomes of eighteen Dothideomycetes fungi.</title>
        <authorList>
            <person name="Ohm R.A."/>
            <person name="Feau N."/>
            <person name="Henrissat B."/>
            <person name="Schoch C.L."/>
            <person name="Horwitz B.A."/>
            <person name="Barry K.W."/>
            <person name="Condon B.J."/>
            <person name="Copeland A.C."/>
            <person name="Dhillon B."/>
            <person name="Glaser F."/>
            <person name="Hesse C.N."/>
            <person name="Kosti I."/>
            <person name="LaButti K."/>
            <person name="Lindquist E.A."/>
            <person name="Lucas S."/>
            <person name="Salamov A.A."/>
            <person name="Bradshaw R.E."/>
            <person name="Ciuffetti L."/>
            <person name="Hamelin R.C."/>
            <person name="Kema G.H.J."/>
            <person name="Lawrence C."/>
            <person name="Scott J.A."/>
            <person name="Spatafora J.W."/>
            <person name="Turgeon B.G."/>
            <person name="de Wit P.J.G.M."/>
            <person name="Zhong S."/>
            <person name="Goodwin S.B."/>
            <person name="Grigoriev I.V."/>
        </authorList>
    </citation>
    <scope>NUCLEOTIDE SEQUENCE [LARGE SCALE GENOMIC DNA]</scope>
    <source>
        <strain evidence="2">ND90Pr / ATCC 201652</strain>
    </source>
</reference>
<accession>M2T8S0</accession>
<dbReference type="GeneID" id="19136320"/>
<dbReference type="AlphaFoldDB" id="M2T8S0"/>
<dbReference type="KEGG" id="bsc:COCSADRAFT_308086"/>
<reference evidence="2" key="2">
    <citation type="journal article" date="2013" name="PLoS Genet.">
        <title>Comparative genome structure, secondary metabolite, and effector coding capacity across Cochliobolus pathogens.</title>
        <authorList>
            <person name="Condon B.J."/>
            <person name="Leng Y."/>
            <person name="Wu D."/>
            <person name="Bushley K.E."/>
            <person name="Ohm R.A."/>
            <person name="Otillar R."/>
            <person name="Martin J."/>
            <person name="Schackwitz W."/>
            <person name="Grimwood J."/>
            <person name="MohdZainudin N."/>
            <person name="Xue C."/>
            <person name="Wang R."/>
            <person name="Manning V.A."/>
            <person name="Dhillon B."/>
            <person name="Tu Z.J."/>
            <person name="Steffenson B.J."/>
            <person name="Salamov A."/>
            <person name="Sun H."/>
            <person name="Lowry S."/>
            <person name="LaButti K."/>
            <person name="Han J."/>
            <person name="Copeland A."/>
            <person name="Lindquist E."/>
            <person name="Barry K."/>
            <person name="Schmutz J."/>
            <person name="Baker S.E."/>
            <person name="Ciuffetti L.M."/>
            <person name="Grigoriev I.V."/>
            <person name="Zhong S."/>
            <person name="Turgeon B.G."/>
        </authorList>
    </citation>
    <scope>NUCLEOTIDE SEQUENCE [LARGE SCALE GENOMIC DNA]</scope>
    <source>
        <strain evidence="2">ND90Pr / ATCC 201652</strain>
    </source>
</reference>
<gene>
    <name evidence="1" type="ORF">COCSADRAFT_308086</name>
</gene>
<dbReference type="Proteomes" id="UP000016934">
    <property type="component" value="Unassembled WGS sequence"/>
</dbReference>
<dbReference type="RefSeq" id="XP_007698732.1">
    <property type="nucleotide sequence ID" value="XM_007700542.1"/>
</dbReference>
<dbReference type="OrthoDB" id="3669886at2759"/>
<proteinExistence type="predicted"/>
<keyword evidence="2" id="KW-1185">Reference proteome</keyword>
<evidence type="ECO:0000313" key="1">
    <source>
        <dbReference type="EMBL" id="EMD65646.1"/>
    </source>
</evidence>
<dbReference type="OMA" id="PCPRISN"/>
<dbReference type="HOGENOM" id="CLU_2223062_0_0_1"/>
<evidence type="ECO:0000313" key="2">
    <source>
        <dbReference type="Proteomes" id="UP000016934"/>
    </source>
</evidence>
<dbReference type="EMBL" id="KB445641">
    <property type="protein sequence ID" value="EMD65646.1"/>
    <property type="molecule type" value="Genomic_DNA"/>
</dbReference>